<organism evidence="1 2">
    <name type="scientific">Pedobacter hartonius</name>
    <dbReference type="NCBI Taxonomy" id="425514"/>
    <lineage>
        <taxon>Bacteria</taxon>
        <taxon>Pseudomonadati</taxon>
        <taxon>Bacteroidota</taxon>
        <taxon>Sphingobacteriia</taxon>
        <taxon>Sphingobacteriales</taxon>
        <taxon>Sphingobacteriaceae</taxon>
        <taxon>Pedobacter</taxon>
    </lineage>
</organism>
<proteinExistence type="predicted"/>
<sequence>MLYLNFRIALWNILKNPGFSLINIGGLAIGLACCLNQMPFSLPKAQQKNYSVMKTLLDKASNGIT</sequence>
<gene>
    <name evidence="1" type="ORF">SAMN05443550_109123</name>
</gene>
<protein>
    <submittedName>
        <fullName evidence="1">Uncharacterized protein</fullName>
    </submittedName>
</protein>
<dbReference type="AlphaFoldDB" id="A0A1H4G962"/>
<evidence type="ECO:0000313" key="1">
    <source>
        <dbReference type="EMBL" id="SEB05977.1"/>
    </source>
</evidence>
<dbReference type="Proteomes" id="UP000198850">
    <property type="component" value="Unassembled WGS sequence"/>
</dbReference>
<dbReference type="EMBL" id="FNRA01000009">
    <property type="protein sequence ID" value="SEB05977.1"/>
    <property type="molecule type" value="Genomic_DNA"/>
</dbReference>
<name>A0A1H4G962_9SPHI</name>
<evidence type="ECO:0000313" key="2">
    <source>
        <dbReference type="Proteomes" id="UP000198850"/>
    </source>
</evidence>
<reference evidence="1 2" key="1">
    <citation type="submission" date="2016-10" db="EMBL/GenBank/DDBJ databases">
        <authorList>
            <person name="de Groot N.N."/>
        </authorList>
    </citation>
    <scope>NUCLEOTIDE SEQUENCE [LARGE SCALE GENOMIC DNA]</scope>
    <source>
        <strain evidence="1 2">DSM 19033</strain>
    </source>
</reference>
<keyword evidence="2" id="KW-1185">Reference proteome</keyword>
<dbReference type="STRING" id="425514.SAMN05443550_109123"/>
<accession>A0A1H4G962</accession>
<dbReference type="PROSITE" id="PS51257">
    <property type="entry name" value="PROKAR_LIPOPROTEIN"/>
    <property type="match status" value="1"/>
</dbReference>